<dbReference type="HOGENOM" id="CLU_2688999_0_0_1"/>
<protein>
    <submittedName>
        <fullName evidence="1">Uncharacterized protein</fullName>
    </submittedName>
</protein>
<dbReference type="VEuPathDB" id="FungiDB:PGTG_21012"/>
<dbReference type="InParanoid" id="H6QQ33"/>
<dbReference type="RefSeq" id="XP_003890367.1">
    <property type="nucleotide sequence ID" value="XM_003890318.1"/>
</dbReference>
<dbReference type="GeneID" id="13542748"/>
<sequence>MMNRLTGKRWTWKKFMVGDWTQKIPLARLDLISFYRRLENNDLPRNVAPIAPWSDKFAMKSIACTPSPCLLLAS</sequence>
<organism evidence="1 2">
    <name type="scientific">Puccinia graminis f. sp. tritici (strain CRL 75-36-700-3 / race SCCL)</name>
    <name type="common">Black stem rust fungus</name>
    <dbReference type="NCBI Taxonomy" id="418459"/>
    <lineage>
        <taxon>Eukaryota</taxon>
        <taxon>Fungi</taxon>
        <taxon>Dikarya</taxon>
        <taxon>Basidiomycota</taxon>
        <taxon>Pucciniomycotina</taxon>
        <taxon>Pucciniomycetes</taxon>
        <taxon>Pucciniales</taxon>
        <taxon>Pucciniaceae</taxon>
        <taxon>Puccinia</taxon>
    </lineage>
</organism>
<dbReference type="KEGG" id="pgr:PGTG_21012"/>
<reference evidence="2" key="1">
    <citation type="journal article" date="2011" name="Proc. Natl. Acad. Sci. U.S.A.">
        <title>Obligate biotrophy features unraveled by the genomic analysis of rust fungi.</title>
        <authorList>
            <person name="Duplessis S."/>
            <person name="Cuomo C.A."/>
            <person name="Lin Y.-C."/>
            <person name="Aerts A."/>
            <person name="Tisserant E."/>
            <person name="Veneault-Fourrey C."/>
            <person name="Joly D.L."/>
            <person name="Hacquard S."/>
            <person name="Amselem J."/>
            <person name="Cantarel B.L."/>
            <person name="Chiu R."/>
            <person name="Coutinho P.M."/>
            <person name="Feau N."/>
            <person name="Field M."/>
            <person name="Frey P."/>
            <person name="Gelhaye E."/>
            <person name="Goldberg J."/>
            <person name="Grabherr M.G."/>
            <person name="Kodira C.D."/>
            <person name="Kohler A."/>
            <person name="Kuees U."/>
            <person name="Lindquist E.A."/>
            <person name="Lucas S.M."/>
            <person name="Mago R."/>
            <person name="Mauceli E."/>
            <person name="Morin E."/>
            <person name="Murat C."/>
            <person name="Pangilinan J.L."/>
            <person name="Park R."/>
            <person name="Pearson M."/>
            <person name="Quesneville H."/>
            <person name="Rouhier N."/>
            <person name="Sakthikumar S."/>
            <person name="Salamov A.A."/>
            <person name="Schmutz J."/>
            <person name="Selles B."/>
            <person name="Shapiro H."/>
            <person name="Tanguay P."/>
            <person name="Tuskan G.A."/>
            <person name="Henrissat B."/>
            <person name="Van de Peer Y."/>
            <person name="Rouze P."/>
            <person name="Ellis J.G."/>
            <person name="Dodds P.N."/>
            <person name="Schein J.E."/>
            <person name="Zhong S."/>
            <person name="Hamelin R.C."/>
            <person name="Grigoriev I.V."/>
            <person name="Szabo L.J."/>
            <person name="Martin F."/>
        </authorList>
    </citation>
    <scope>NUCLEOTIDE SEQUENCE [LARGE SCALE GENOMIC DNA]</scope>
    <source>
        <strain evidence="2">CRL 75-36-700-3 / race SCCL</strain>
    </source>
</reference>
<evidence type="ECO:0000313" key="1">
    <source>
        <dbReference type="EMBL" id="EHS64661.1"/>
    </source>
</evidence>
<dbReference type="AlphaFoldDB" id="H6QQ33"/>
<keyword evidence="2" id="KW-1185">Reference proteome</keyword>
<evidence type="ECO:0000313" key="2">
    <source>
        <dbReference type="Proteomes" id="UP000008783"/>
    </source>
</evidence>
<proteinExistence type="predicted"/>
<accession>H6QQ33</accession>
<dbReference type="Proteomes" id="UP000008783">
    <property type="component" value="Unassembled WGS sequence"/>
</dbReference>
<name>H6QQ33_PUCGT</name>
<dbReference type="EMBL" id="DS178269">
    <property type="protein sequence ID" value="EHS64661.1"/>
    <property type="molecule type" value="Genomic_DNA"/>
</dbReference>
<gene>
    <name evidence="1" type="ORF">PGTG_21012</name>
</gene>